<dbReference type="InterPro" id="IPR041662">
    <property type="entry name" value="SusD-like_2"/>
</dbReference>
<organism evidence="2 3">
    <name type="scientific">Chryseobacterium urinae</name>
    <dbReference type="NCBI Taxonomy" id="3058400"/>
    <lineage>
        <taxon>Bacteria</taxon>
        <taxon>Pseudomonadati</taxon>
        <taxon>Bacteroidota</taxon>
        <taxon>Flavobacteriia</taxon>
        <taxon>Flavobacteriales</taxon>
        <taxon>Weeksellaceae</taxon>
        <taxon>Chryseobacterium group</taxon>
        <taxon>Chryseobacterium</taxon>
    </lineage>
</organism>
<comment type="caution">
    <text evidence="2">The sequence shown here is derived from an EMBL/GenBank/DDBJ whole genome shotgun (WGS) entry which is preliminary data.</text>
</comment>
<accession>A0ABT8U5V3</accession>
<evidence type="ECO:0000313" key="2">
    <source>
        <dbReference type="EMBL" id="MDO3426438.1"/>
    </source>
</evidence>
<gene>
    <name evidence="2" type="ORF">QWT87_16270</name>
</gene>
<evidence type="ECO:0000256" key="1">
    <source>
        <dbReference type="SAM" id="SignalP"/>
    </source>
</evidence>
<evidence type="ECO:0000313" key="3">
    <source>
        <dbReference type="Proteomes" id="UP001168128"/>
    </source>
</evidence>
<dbReference type="Gene3D" id="1.25.40.390">
    <property type="match status" value="1"/>
</dbReference>
<keyword evidence="1" id="KW-0732">Signal</keyword>
<dbReference type="SUPFAM" id="SSF48452">
    <property type="entry name" value="TPR-like"/>
    <property type="match status" value="1"/>
</dbReference>
<keyword evidence="2" id="KW-0449">Lipoprotein</keyword>
<name>A0ABT8U5V3_9FLAO</name>
<keyword evidence="3" id="KW-1185">Reference proteome</keyword>
<dbReference type="Pfam" id="PF12771">
    <property type="entry name" value="SusD-like_2"/>
    <property type="match status" value="1"/>
</dbReference>
<dbReference type="InterPro" id="IPR011990">
    <property type="entry name" value="TPR-like_helical_dom_sf"/>
</dbReference>
<dbReference type="PROSITE" id="PS51257">
    <property type="entry name" value="PROKAR_LIPOPROTEIN"/>
    <property type="match status" value="1"/>
</dbReference>
<dbReference type="EMBL" id="JAULSJ010000029">
    <property type="protein sequence ID" value="MDO3426438.1"/>
    <property type="molecule type" value="Genomic_DNA"/>
</dbReference>
<sequence>MKNNKFYIALLAATLSLTSCSNEYLDVNENPNQIHAENITPELMFPGAVSQAYRTQATTMMQFGNLMMNSWTGNAYTNSSPFQREFNLQSVDNTFYQGIWNGLYPRIANFAQIEKFSNTDHKQDYYIAMAKIMKSYYMQYIVDLYGDAPFSEAFLGQLNMKPKYDNDADIYRALVTNINEAIALISNASPDAINPADKGADIVFQGNMSNWQAFGRTLKLRMLLRMSKVTGDMATFRDAQLQTLSGATFINVNVLENPGYNGSNDDQMSPFLLNWRVNSAGSAVTNYPFITVSEHMAIALNGNVEGSTETYHQKYTGIPDPRRTGLFTAVIAPSYLKGIRQGAVPGQPGAPVGNTTVSRLANGTFSGTTGLSLVSGNRGGVIMSLAESKLLQAEASLRYPAIFGAVAQTRFIEAIDASGAWLGTSATALTTYKGLISTRTGLGWTGTDNQKLEAIMTQKWIALTNVNPTEMFIEYNRTGYPTTPMATTAGQPNKPYRLIYPVSEYATNSANVPNISSSQVFVKNQFTPFWNQN</sequence>
<feature type="signal peptide" evidence="1">
    <location>
        <begin position="1"/>
        <end position="21"/>
    </location>
</feature>
<feature type="chain" id="PRO_5045490317" evidence="1">
    <location>
        <begin position="22"/>
        <end position="533"/>
    </location>
</feature>
<dbReference type="RefSeq" id="WP_302717286.1">
    <property type="nucleotide sequence ID" value="NZ_JAULSJ010000029.1"/>
</dbReference>
<protein>
    <submittedName>
        <fullName evidence="2">SusD/RagB family nutrient-binding outer membrane lipoprotein</fullName>
    </submittedName>
</protein>
<reference evidence="2" key="1">
    <citation type="submission" date="2023-07" db="EMBL/GenBank/DDBJ databases">
        <title>AMR profile of multidrug- resistance Chryseobacterium gambrini related strain.</title>
        <authorList>
            <person name="Kirdat K."/>
            <person name="Bhatt A."/>
            <person name="Kuyare S."/>
            <person name="Yadav A."/>
        </authorList>
    </citation>
    <scope>NUCLEOTIDE SEQUENCE</scope>
    <source>
        <strain evidence="2">APV-1</strain>
    </source>
</reference>
<proteinExistence type="predicted"/>
<dbReference type="Proteomes" id="UP001168128">
    <property type="component" value="Unassembled WGS sequence"/>
</dbReference>